<name>A0A8A3S4F1_9EURY</name>
<dbReference type="SUPFAM" id="SSF56059">
    <property type="entry name" value="Glutathione synthetase ATP-binding domain-like"/>
    <property type="match status" value="1"/>
</dbReference>
<evidence type="ECO:0000313" key="3">
    <source>
        <dbReference type="EMBL" id="QSZ66621.1"/>
    </source>
</evidence>
<keyword evidence="1" id="KW-0067">ATP-binding</keyword>
<protein>
    <submittedName>
        <fullName evidence="3">ATP-grasp domain-containing protein</fullName>
    </submittedName>
</protein>
<evidence type="ECO:0000256" key="1">
    <source>
        <dbReference type="PROSITE-ProRule" id="PRU00409"/>
    </source>
</evidence>
<dbReference type="Proteomes" id="UP001042704">
    <property type="component" value="Chromosome"/>
</dbReference>
<dbReference type="InterPro" id="IPR003806">
    <property type="entry name" value="ATP-grasp_PylC-type"/>
</dbReference>
<dbReference type="Gene3D" id="2.30.36.100">
    <property type="match status" value="1"/>
</dbReference>
<dbReference type="Gene3D" id="3.30.470.20">
    <property type="entry name" value="ATP-grasp fold, B domain"/>
    <property type="match status" value="1"/>
</dbReference>
<reference evidence="3" key="2">
    <citation type="submission" date="2019-02" db="EMBL/GenBank/DDBJ databases">
        <authorList>
            <person name="Chen S.-C."/>
            <person name="Chien H.-H."/>
            <person name="Lai M.-C."/>
        </authorList>
    </citation>
    <scope>NUCLEOTIDE SEQUENCE</scope>
    <source>
        <strain evidence="3">N2F9704</strain>
    </source>
</reference>
<dbReference type="EMBL" id="CP036172">
    <property type="protein sequence ID" value="QSZ66621.1"/>
    <property type="molecule type" value="Genomic_DNA"/>
</dbReference>
<dbReference type="AlphaFoldDB" id="A0A8A3S4F1"/>
<feature type="domain" description="ATP-grasp" evidence="2">
    <location>
        <begin position="77"/>
        <end position="271"/>
    </location>
</feature>
<dbReference type="RefSeq" id="WP_265581974.1">
    <property type="nucleotide sequence ID" value="NZ_CP036172.1"/>
</dbReference>
<dbReference type="KEGG" id="maqe:RJ40_03470"/>
<dbReference type="GO" id="GO:0005524">
    <property type="term" value="F:ATP binding"/>
    <property type="evidence" value="ECO:0007669"/>
    <property type="project" value="UniProtKB-UniRule"/>
</dbReference>
<reference evidence="3" key="1">
    <citation type="journal article" date="2001" name="Int. J. Syst. Evol. Microbiol.">
        <title>Methanofollis aquaemaris sp. nov., a methanogen isolated from an aquaculture fish pond.</title>
        <authorList>
            <person name="Lai M.C."/>
            <person name="Chen S.C."/>
        </authorList>
    </citation>
    <scope>NUCLEOTIDE SEQUENCE</scope>
    <source>
        <strain evidence="3">N2F9704</strain>
    </source>
</reference>
<accession>A0A8A3S4F1</accession>
<sequence>MRAFLAEYTVFHDPDLAVEGRAMLKILSESFARCGYEVVCPRGGDLMAEIEDMAPDCDVGLVIAPDRLLAPLTKKLEDCTHNIGCGSMNVALCANKKRSLQVLAAHGIPVPAEKTDGLKVVKPIRGCDTYNTRLTEAAPGPDEIGQEYIEGEPLSVSLIGSRIVGEACLYFSGAGPLVLSLNRQKITLGEDGYFAYHGGETPVDHPMKDEIVRTAVQAAMVLGCQGYVGVDLVVGDRPYVLEVNPRMTTSMVGIAACMEEEIADLLVDASCGKVPADGVHLKGRVEFDREGRVMLL</sequence>
<evidence type="ECO:0000259" key="2">
    <source>
        <dbReference type="PROSITE" id="PS50975"/>
    </source>
</evidence>
<evidence type="ECO:0000313" key="4">
    <source>
        <dbReference type="Proteomes" id="UP001042704"/>
    </source>
</evidence>
<dbReference type="GO" id="GO:0046872">
    <property type="term" value="F:metal ion binding"/>
    <property type="evidence" value="ECO:0007669"/>
    <property type="project" value="InterPro"/>
</dbReference>
<keyword evidence="1" id="KW-0547">Nucleotide-binding</keyword>
<dbReference type="PIRSF" id="PIRSF016766">
    <property type="entry name" value="UCP016766_ATPgrasp"/>
    <property type="match status" value="1"/>
</dbReference>
<organism evidence="3 4">
    <name type="scientific">Methanofollis aquaemaris</name>
    <dbReference type="NCBI Taxonomy" id="126734"/>
    <lineage>
        <taxon>Archaea</taxon>
        <taxon>Methanobacteriati</taxon>
        <taxon>Methanobacteriota</taxon>
        <taxon>Stenosarchaea group</taxon>
        <taxon>Methanomicrobia</taxon>
        <taxon>Methanomicrobiales</taxon>
        <taxon>Methanomicrobiaceae</taxon>
        <taxon>Methanofollis</taxon>
    </lineage>
</organism>
<dbReference type="InterPro" id="IPR024710">
    <property type="entry name" value="MfnD"/>
</dbReference>
<proteinExistence type="predicted"/>
<dbReference type="InterPro" id="IPR011761">
    <property type="entry name" value="ATP-grasp"/>
</dbReference>
<gene>
    <name evidence="3" type="ORF">RJ40_03470</name>
</gene>
<keyword evidence="4" id="KW-1185">Reference proteome</keyword>
<dbReference type="GeneID" id="76423388"/>
<dbReference type="PROSITE" id="PS50975">
    <property type="entry name" value="ATP_GRASP"/>
    <property type="match status" value="1"/>
</dbReference>
<dbReference type="Pfam" id="PF02655">
    <property type="entry name" value="ATP-grasp_3"/>
    <property type="match status" value="1"/>
</dbReference>